<sequence length="62" mass="6842">VMSALKSMPKVKHLEVAFNGMTELGFPDDFDRAIMENLEVLSLEHNSISDANQVAHLAQLST</sequence>
<feature type="non-terminal residue" evidence="1">
    <location>
        <position position="62"/>
    </location>
</feature>
<proteinExistence type="predicted"/>
<protein>
    <submittedName>
        <fullName evidence="1">Uncharacterized protein</fullName>
    </submittedName>
</protein>
<evidence type="ECO:0000313" key="2">
    <source>
        <dbReference type="Proteomes" id="UP001145114"/>
    </source>
</evidence>
<reference evidence="1" key="1">
    <citation type="submission" date="2022-06" db="EMBL/GenBank/DDBJ databases">
        <title>Phylogenomic reconstructions and comparative analyses of Kickxellomycotina fungi.</title>
        <authorList>
            <person name="Reynolds N.K."/>
            <person name="Stajich J.E."/>
            <person name="Barry K."/>
            <person name="Grigoriev I.V."/>
            <person name="Crous P."/>
            <person name="Smith M.E."/>
        </authorList>
    </citation>
    <scope>NUCLEOTIDE SEQUENCE</scope>
    <source>
        <strain evidence="1">RSA 2271</strain>
    </source>
</reference>
<feature type="non-terminal residue" evidence="1">
    <location>
        <position position="1"/>
    </location>
</feature>
<dbReference type="Proteomes" id="UP001145114">
    <property type="component" value="Unassembled WGS sequence"/>
</dbReference>
<comment type="caution">
    <text evidence="1">The sequence shown here is derived from an EMBL/GenBank/DDBJ whole genome shotgun (WGS) entry which is preliminary data.</text>
</comment>
<accession>A0ACC1HIM1</accession>
<gene>
    <name evidence="1" type="ORF">EV182_008648</name>
</gene>
<name>A0ACC1HIM1_9FUNG</name>
<evidence type="ECO:0000313" key="1">
    <source>
        <dbReference type="EMBL" id="KAJ1676206.1"/>
    </source>
</evidence>
<organism evidence="1 2">
    <name type="scientific">Spiromyces aspiralis</name>
    <dbReference type="NCBI Taxonomy" id="68401"/>
    <lineage>
        <taxon>Eukaryota</taxon>
        <taxon>Fungi</taxon>
        <taxon>Fungi incertae sedis</taxon>
        <taxon>Zoopagomycota</taxon>
        <taxon>Kickxellomycotina</taxon>
        <taxon>Kickxellomycetes</taxon>
        <taxon>Kickxellales</taxon>
        <taxon>Kickxellaceae</taxon>
        <taxon>Spiromyces</taxon>
    </lineage>
</organism>
<dbReference type="EMBL" id="JAMZIH010004600">
    <property type="protein sequence ID" value="KAJ1676206.1"/>
    <property type="molecule type" value="Genomic_DNA"/>
</dbReference>
<keyword evidence="2" id="KW-1185">Reference proteome</keyword>